<name>Q0U141_PHANO</name>
<dbReference type="KEGG" id="pno:SNOG_14549"/>
<dbReference type="RefSeq" id="XP_001804731.1">
    <property type="nucleotide sequence ID" value="XM_001804679.1"/>
</dbReference>
<evidence type="ECO:0000313" key="1">
    <source>
        <dbReference type="EMBL" id="EAT78089.1"/>
    </source>
</evidence>
<protein>
    <submittedName>
        <fullName evidence="1">Uncharacterized protein</fullName>
    </submittedName>
</protein>
<dbReference type="VEuPathDB" id="FungiDB:JI435_439610"/>
<organism evidence="1 2">
    <name type="scientific">Phaeosphaeria nodorum (strain SN15 / ATCC MYA-4574 / FGSC 10173)</name>
    <name type="common">Glume blotch fungus</name>
    <name type="synonym">Parastagonospora nodorum</name>
    <dbReference type="NCBI Taxonomy" id="321614"/>
    <lineage>
        <taxon>Eukaryota</taxon>
        <taxon>Fungi</taxon>
        <taxon>Dikarya</taxon>
        <taxon>Ascomycota</taxon>
        <taxon>Pezizomycotina</taxon>
        <taxon>Dothideomycetes</taxon>
        <taxon>Pleosporomycetidae</taxon>
        <taxon>Pleosporales</taxon>
        <taxon>Pleosporineae</taxon>
        <taxon>Phaeosphaeriaceae</taxon>
        <taxon>Parastagonospora</taxon>
    </lineage>
</organism>
<accession>Q0U141</accession>
<dbReference type="AlphaFoldDB" id="Q0U141"/>
<dbReference type="Proteomes" id="UP000001055">
    <property type="component" value="Unassembled WGS sequence"/>
</dbReference>
<gene>
    <name evidence="1" type="ORF">SNOG_14549</name>
</gene>
<evidence type="ECO:0000313" key="2">
    <source>
        <dbReference type="Proteomes" id="UP000001055"/>
    </source>
</evidence>
<proteinExistence type="predicted"/>
<sequence>MEYNTSSEPNARAGHLLALNNRSSKAEALKKMNGADGLIKIATADFWSHKPLDLAVPFFLIRTREGHRMAALLAVASIGKIRKDGRDASQFQWRGNSTGMWLTPAPGQPADVRRNDVLFGFKFVGWKRGDVDVMHAPITFSGAECE</sequence>
<dbReference type="GeneID" id="5981656"/>
<reference evidence="2" key="1">
    <citation type="journal article" date="2007" name="Plant Cell">
        <title>Dothideomycete-plant interactions illuminated by genome sequencing and EST analysis of the wheat pathogen Stagonospora nodorum.</title>
        <authorList>
            <person name="Hane J.K."/>
            <person name="Lowe R.G."/>
            <person name="Solomon P.S."/>
            <person name="Tan K.C."/>
            <person name="Schoch C.L."/>
            <person name="Spatafora J.W."/>
            <person name="Crous P.W."/>
            <person name="Kodira C."/>
            <person name="Birren B.W."/>
            <person name="Galagan J.E."/>
            <person name="Torriani S.F."/>
            <person name="McDonald B.A."/>
            <person name="Oliver R.P."/>
        </authorList>
    </citation>
    <scope>NUCLEOTIDE SEQUENCE [LARGE SCALE GENOMIC DNA]</scope>
    <source>
        <strain evidence="2">SN15 / ATCC MYA-4574 / FGSC 10173</strain>
    </source>
</reference>
<dbReference type="InParanoid" id="Q0U141"/>
<dbReference type="EMBL" id="CH445356">
    <property type="protein sequence ID" value="EAT78089.1"/>
    <property type="molecule type" value="Genomic_DNA"/>
</dbReference>